<dbReference type="FunFam" id="2.130.10.10:FF:000437">
    <property type="entry name" value="cleavage and polyadenylation specificity factor subunit 1"/>
    <property type="match status" value="1"/>
</dbReference>
<reference evidence="6" key="1">
    <citation type="submission" date="2023-07" db="EMBL/GenBank/DDBJ databases">
        <title>draft genome sequence of fig (Ficus carica).</title>
        <authorList>
            <person name="Takahashi T."/>
            <person name="Nishimura K."/>
        </authorList>
    </citation>
    <scope>NUCLEOTIDE SEQUENCE</scope>
</reference>
<dbReference type="GO" id="GO:0003676">
    <property type="term" value="F:nucleic acid binding"/>
    <property type="evidence" value="ECO:0007669"/>
    <property type="project" value="InterPro"/>
</dbReference>
<evidence type="ECO:0008006" key="8">
    <source>
        <dbReference type="Google" id="ProtNLM"/>
    </source>
</evidence>
<evidence type="ECO:0000313" key="7">
    <source>
        <dbReference type="Proteomes" id="UP001187192"/>
    </source>
</evidence>
<evidence type="ECO:0000259" key="4">
    <source>
        <dbReference type="Pfam" id="PF10433"/>
    </source>
</evidence>
<evidence type="ECO:0000259" key="3">
    <source>
        <dbReference type="Pfam" id="PF03178"/>
    </source>
</evidence>
<accession>A0AA87ZUY2</accession>
<dbReference type="InterPro" id="IPR058543">
    <property type="entry name" value="Beta-prop_RSE1/DDB1/CPSF1_2nd"/>
</dbReference>
<feature type="domain" description="RSE1/DDB1/CPSF1 C-terminal" evidence="3">
    <location>
        <begin position="1147"/>
        <end position="1458"/>
    </location>
</feature>
<evidence type="ECO:0000313" key="6">
    <source>
        <dbReference type="EMBL" id="GMN40892.1"/>
    </source>
</evidence>
<dbReference type="Pfam" id="PF03178">
    <property type="entry name" value="CPSF_A"/>
    <property type="match status" value="1"/>
</dbReference>
<dbReference type="InterPro" id="IPR004871">
    <property type="entry name" value="RSE1/DDB1/CPSF1_C"/>
</dbReference>
<sequence length="1493" mass="164990">MSFAAYKMMHWPTGIENCASGFVTHSRADFVPRIPPIQSDDLDSDWPTSRREIGPVPNLVVTAGNVLEVYAVRLQEEDESTRNSRAPAESRRGGHMDGLAGVSLELVCHYRLHGNVETMAVLSSGGGDGSRRRDSIILSFQNAKISVLEFDDSIHGLRTSSMHCFEGPEWLHLKRGRESFARGPLVKVDPQGRCASVLVYDIQMIMLKAAQHTFKVLVAKNFELDAFGLLLIGGSPVGKGVAGSGLVGDEDALGSGGAVSARIESSYIINLRDLDMKHVKDFIFVHGYIEPVMVILHERELTWAGRVSWKHHTCMITALSISTTLKQHPLIWSAAENDSGINMIQHLLCYIYLTIPGSKAYMNLPHDAYKLLAVPSPIGGVLVICANTLHYHSQQILFKFYAFYAFFSQEMPRSPFSVELDAANATWLSNDVVLLSTKTGELLLLTLVYDGRVVQRLDLSKSKASVLTSGITTIGNSLFLLGSRLGDSLLVQFTYGMGTSMLSSGLKDEVADIEGDAHSAKRLRRSSSDVLQDMASGEELSLYGSAPNNSESTQVVYYSGMPHLFFFPDELVTCRDFSRKLGTEDKRVATEKSFSFTVRDSLVNVGPLKDFSYGLRINADPNATGIAKQSNYELVCCSGHGKNGSLCVLRQSIRPEMITEVELPGCKGIWTVYHKSTRSHDTSKIAAADDEYHAYLIISLEARTMVLETADLLTEVTESVDYYVQGRTIAAGNLFGRRRVVQVYERGARILDGSFMTQNLSFGAATAESSSGSESAVVTSVSIADPYVILRMSDGSIRLIVGDPSSCSVSISSPVDFESSKSSISACTLYHDKGPEPWLRKTSTDAWLSTGVDEAIDGADGALQDQVDNFISGRPNLVDAFVQEEPKDPQKVTNKSSEELACQGRKENTQNVKVVELAMQRWSRKHSRPFLLGILSDGTILCYHAYLFEGTESTSRIEDSVSSQNSSGSRLRNLRFVRVQLDAYAREEMSDGLSCQRISIFKNIAGYQGLFLSGSRPAWFMVFRERLRVHPQLCDGSIVAFTVLHNVNCNHGFIYVTSEGIMKICQLPPITSYDNYWPVQKIPLKGTPHQVTYFAEKNLYPIIVSVPVHKPLNQVLSSLVDQEVGHQFENPNLNPDDLHRTYTVDEFEVRILEPEKSGGPWQTKATIPMQSSENALTVRVVTLFNTTTKENETLLAIGTAYVQGEDVSEIYSKELKGAISALASLQGHLLIASGPKINLHKWTGTELNRIAFFDAPPLYVVSLNIVKNFILIGDVHKSIYFLSWKEQGAQLSLLAKDFGSLDCFATEFLIDGSTLSLVVSDDQKNIQIFYYAPKMSESWKGQKLLSRAEFHVGAHVTKFLRLQMLSTSTDRMGTTAGSDKTNRFALLYGALDGSIGCIAPLDELTFRRLQSLQKKLVDAVPHVAGLNPRSFRQFRSNGKAHRPGPDSIVDCELLCHYEMLPLEEQLEIAHQIGTTRIQILSNLNDLFLGTSFL</sequence>
<dbReference type="PANTHER" id="PTHR10644">
    <property type="entry name" value="DNA REPAIR/RNA PROCESSING CPSF FAMILY"/>
    <property type="match status" value="1"/>
</dbReference>
<organism evidence="6 7">
    <name type="scientific">Ficus carica</name>
    <name type="common">Common fig</name>
    <dbReference type="NCBI Taxonomy" id="3494"/>
    <lineage>
        <taxon>Eukaryota</taxon>
        <taxon>Viridiplantae</taxon>
        <taxon>Streptophyta</taxon>
        <taxon>Embryophyta</taxon>
        <taxon>Tracheophyta</taxon>
        <taxon>Spermatophyta</taxon>
        <taxon>Magnoliopsida</taxon>
        <taxon>eudicotyledons</taxon>
        <taxon>Gunneridae</taxon>
        <taxon>Pentapetalae</taxon>
        <taxon>rosids</taxon>
        <taxon>fabids</taxon>
        <taxon>Rosales</taxon>
        <taxon>Moraceae</taxon>
        <taxon>Ficeae</taxon>
        <taxon>Ficus</taxon>
    </lineage>
</organism>
<evidence type="ECO:0000256" key="2">
    <source>
        <dbReference type="ARBA" id="ARBA00023242"/>
    </source>
</evidence>
<gene>
    <name evidence="6" type="ORF">TIFTF001_010121</name>
</gene>
<keyword evidence="7" id="KW-1185">Reference proteome</keyword>
<dbReference type="Gene3D" id="2.130.10.10">
    <property type="entry name" value="YVTN repeat-like/Quinoprotein amine dehydrogenase"/>
    <property type="match status" value="2"/>
</dbReference>
<feature type="domain" description="RSE1/DDB1/CPSF1 second beta-propeller" evidence="5">
    <location>
        <begin position="655"/>
        <end position="1067"/>
    </location>
</feature>
<evidence type="ECO:0000259" key="5">
    <source>
        <dbReference type="Pfam" id="PF23726"/>
    </source>
</evidence>
<dbReference type="GO" id="GO:0005634">
    <property type="term" value="C:nucleus"/>
    <property type="evidence" value="ECO:0007669"/>
    <property type="project" value="UniProtKB-SubCell"/>
</dbReference>
<dbReference type="Pfam" id="PF10433">
    <property type="entry name" value="Beta-prop_RSE1_1st"/>
    <property type="match status" value="1"/>
</dbReference>
<dbReference type="Pfam" id="PF23726">
    <property type="entry name" value="Beta-prop_RSE1_2nd"/>
    <property type="match status" value="1"/>
</dbReference>
<evidence type="ECO:0000256" key="1">
    <source>
        <dbReference type="ARBA" id="ARBA00004123"/>
    </source>
</evidence>
<dbReference type="InterPro" id="IPR018846">
    <property type="entry name" value="Beta-prop_RSE1/DDB1/CPSF1_1st"/>
</dbReference>
<dbReference type="EMBL" id="BTGU01000012">
    <property type="protein sequence ID" value="GMN40892.1"/>
    <property type="molecule type" value="Genomic_DNA"/>
</dbReference>
<name>A0AA87ZUY2_FICCA</name>
<feature type="domain" description="RSE1/DDB1/CPSF1 first beta-propeller" evidence="4">
    <location>
        <begin position="103"/>
        <end position="495"/>
    </location>
</feature>
<comment type="caution">
    <text evidence="6">The sequence shown here is derived from an EMBL/GenBank/DDBJ whole genome shotgun (WGS) entry which is preliminary data.</text>
</comment>
<comment type="subcellular location">
    <subcellularLocation>
        <location evidence="1">Nucleus</location>
    </subcellularLocation>
</comment>
<proteinExistence type="predicted"/>
<dbReference type="InterPro" id="IPR015943">
    <property type="entry name" value="WD40/YVTN_repeat-like_dom_sf"/>
</dbReference>
<protein>
    <recommendedName>
        <fullName evidence="8">Cleavage and polyadenylation specificity factor subunit 1</fullName>
    </recommendedName>
</protein>
<dbReference type="Proteomes" id="UP001187192">
    <property type="component" value="Unassembled WGS sequence"/>
</dbReference>
<keyword evidence="2" id="KW-0539">Nucleus</keyword>
<dbReference type="InterPro" id="IPR050358">
    <property type="entry name" value="RSE1/DDB1/CFT1"/>
</dbReference>